<reference evidence="2" key="1">
    <citation type="submission" date="2020-07" db="EMBL/GenBank/DDBJ databases">
        <title>Genome sequence and genetic diversity analysis of an under-domesticated orphan crop, white fonio (Digitaria exilis).</title>
        <authorList>
            <person name="Bennetzen J.L."/>
            <person name="Chen S."/>
            <person name="Ma X."/>
            <person name="Wang X."/>
            <person name="Yssel A.E.J."/>
            <person name="Chaluvadi S.R."/>
            <person name="Johnson M."/>
            <person name="Gangashetty P."/>
            <person name="Hamidou F."/>
            <person name="Sanogo M.D."/>
            <person name="Zwaenepoel A."/>
            <person name="Wallace J."/>
            <person name="Van De Peer Y."/>
            <person name="Van Deynze A."/>
        </authorList>
    </citation>
    <scope>NUCLEOTIDE SEQUENCE</scope>
    <source>
        <tissue evidence="2">Leaves</tissue>
    </source>
</reference>
<keyword evidence="3" id="KW-1185">Reference proteome</keyword>
<organism evidence="2 3">
    <name type="scientific">Digitaria exilis</name>
    <dbReference type="NCBI Taxonomy" id="1010633"/>
    <lineage>
        <taxon>Eukaryota</taxon>
        <taxon>Viridiplantae</taxon>
        <taxon>Streptophyta</taxon>
        <taxon>Embryophyta</taxon>
        <taxon>Tracheophyta</taxon>
        <taxon>Spermatophyta</taxon>
        <taxon>Magnoliopsida</taxon>
        <taxon>Liliopsida</taxon>
        <taxon>Poales</taxon>
        <taxon>Poaceae</taxon>
        <taxon>PACMAD clade</taxon>
        <taxon>Panicoideae</taxon>
        <taxon>Panicodae</taxon>
        <taxon>Paniceae</taxon>
        <taxon>Anthephorinae</taxon>
        <taxon>Digitaria</taxon>
    </lineage>
</organism>
<dbReference type="AlphaFoldDB" id="A0A835A8V9"/>
<gene>
    <name evidence="2" type="ORF">HU200_059314</name>
</gene>
<dbReference type="Proteomes" id="UP000636709">
    <property type="component" value="Unassembled WGS sequence"/>
</dbReference>
<protein>
    <submittedName>
        <fullName evidence="2">Uncharacterized protein</fullName>
    </submittedName>
</protein>
<proteinExistence type="predicted"/>
<evidence type="ECO:0000313" key="3">
    <source>
        <dbReference type="Proteomes" id="UP000636709"/>
    </source>
</evidence>
<evidence type="ECO:0000313" key="2">
    <source>
        <dbReference type="EMBL" id="KAF8658822.1"/>
    </source>
</evidence>
<name>A0A835A8V9_9POAL</name>
<dbReference type="EMBL" id="JACEFO010002479">
    <property type="protein sequence ID" value="KAF8658822.1"/>
    <property type="molecule type" value="Genomic_DNA"/>
</dbReference>
<sequence length="217" mass="23846">MEKPAQQETKPPEEEEGEKDHINNLPDDTLVRILSLCHYKDCLGVKEVGERLVAQLPDVDLCMSALGYMTPIGTPSEERVRSLARTLRRRCCGDGSPVAVKTLYLALLPSLEDLHIAQCTLDASIDIMSDAMPRLKHLDITDDVSVMTDRTKASIDVLADELRTRSPHVVPLVELDGTTVADVSPAFALPGKLYYVLVLPPARAEAPGVRVALLLRR</sequence>
<comment type="caution">
    <text evidence="2">The sequence shown here is derived from an EMBL/GenBank/DDBJ whole genome shotgun (WGS) entry which is preliminary data.</text>
</comment>
<evidence type="ECO:0000256" key="1">
    <source>
        <dbReference type="SAM" id="MobiDB-lite"/>
    </source>
</evidence>
<feature type="region of interest" description="Disordered" evidence="1">
    <location>
        <begin position="1"/>
        <end position="24"/>
    </location>
</feature>
<accession>A0A835A8V9</accession>